<dbReference type="Proteomes" id="UP001249851">
    <property type="component" value="Unassembled WGS sequence"/>
</dbReference>
<keyword evidence="7" id="KW-1185">Reference proteome</keyword>
<keyword evidence="3 4" id="KW-0440">LIM domain</keyword>
<dbReference type="GO" id="GO:0046872">
    <property type="term" value="F:metal ion binding"/>
    <property type="evidence" value="ECO:0007669"/>
    <property type="project" value="UniProtKB-KW"/>
</dbReference>
<evidence type="ECO:0000256" key="3">
    <source>
        <dbReference type="ARBA" id="ARBA00023038"/>
    </source>
</evidence>
<organism evidence="6 7">
    <name type="scientific">Acropora cervicornis</name>
    <name type="common">Staghorn coral</name>
    <dbReference type="NCBI Taxonomy" id="6130"/>
    <lineage>
        <taxon>Eukaryota</taxon>
        <taxon>Metazoa</taxon>
        <taxon>Cnidaria</taxon>
        <taxon>Anthozoa</taxon>
        <taxon>Hexacorallia</taxon>
        <taxon>Scleractinia</taxon>
        <taxon>Astrocoeniina</taxon>
        <taxon>Acroporidae</taxon>
        <taxon>Acropora</taxon>
    </lineage>
</organism>
<dbReference type="InterPro" id="IPR001781">
    <property type="entry name" value="Znf_LIM"/>
</dbReference>
<gene>
    <name evidence="6" type="ORF">P5673_014670</name>
</gene>
<evidence type="ECO:0000313" key="6">
    <source>
        <dbReference type="EMBL" id="KAK2562378.1"/>
    </source>
</evidence>
<reference evidence="6" key="1">
    <citation type="journal article" date="2023" name="G3 (Bethesda)">
        <title>Whole genome assembly and annotation of the endangered Caribbean coral Acropora cervicornis.</title>
        <authorList>
            <person name="Selwyn J.D."/>
            <person name="Vollmer S.V."/>
        </authorList>
    </citation>
    <scope>NUCLEOTIDE SEQUENCE</scope>
    <source>
        <strain evidence="6">K2</strain>
    </source>
</reference>
<evidence type="ECO:0000259" key="5">
    <source>
        <dbReference type="PROSITE" id="PS50023"/>
    </source>
</evidence>
<dbReference type="SUPFAM" id="SSF57716">
    <property type="entry name" value="Glucocorticoid receptor-like (DNA-binding domain)"/>
    <property type="match status" value="1"/>
</dbReference>
<dbReference type="EMBL" id="JARQWQ010000029">
    <property type="protein sequence ID" value="KAK2562378.1"/>
    <property type="molecule type" value="Genomic_DNA"/>
</dbReference>
<dbReference type="Pfam" id="PF00412">
    <property type="entry name" value="LIM"/>
    <property type="match status" value="1"/>
</dbReference>
<name>A0AAD9QJA3_ACRCE</name>
<sequence length="115" mass="13185">MANIKNRQAALKLGQTTTKCARCEKTVYFAEQIFGAGKIWHKQCLKCVGCSKIVNSGNLRDKDVVCLALTLGRQEKLFLLHPKPLWQTQVDQEMEMPVQDAILWCTMLKKCELWE</sequence>
<dbReference type="Gene3D" id="2.10.110.10">
    <property type="entry name" value="Cysteine Rich Protein"/>
    <property type="match status" value="1"/>
</dbReference>
<accession>A0AAD9QJA3</accession>
<proteinExistence type="predicted"/>
<dbReference type="PROSITE" id="PS50023">
    <property type="entry name" value="LIM_DOMAIN_2"/>
    <property type="match status" value="1"/>
</dbReference>
<dbReference type="PANTHER" id="PTHR46074">
    <property type="entry name" value="CYSTEINE-RICH PROTEIN CRIP FAMILY MEMBER"/>
    <property type="match status" value="1"/>
</dbReference>
<feature type="non-terminal residue" evidence="6">
    <location>
        <position position="1"/>
    </location>
</feature>
<protein>
    <submittedName>
        <fullName evidence="6">Cysteine and glycine-rich protein 3</fullName>
    </submittedName>
</protein>
<evidence type="ECO:0000256" key="4">
    <source>
        <dbReference type="PROSITE-ProRule" id="PRU00125"/>
    </source>
</evidence>
<evidence type="ECO:0000256" key="2">
    <source>
        <dbReference type="ARBA" id="ARBA00022833"/>
    </source>
</evidence>
<dbReference type="PANTHER" id="PTHR46074:SF5">
    <property type="entry name" value="LIM DOMAIN-CONTAINING PROTEIN C"/>
    <property type="match status" value="1"/>
</dbReference>
<reference evidence="6" key="2">
    <citation type="journal article" date="2023" name="Science">
        <title>Genomic signatures of disease resistance in endangered staghorn corals.</title>
        <authorList>
            <person name="Vollmer S.V."/>
            <person name="Selwyn J.D."/>
            <person name="Despard B.A."/>
            <person name="Roesel C.L."/>
        </authorList>
    </citation>
    <scope>NUCLEOTIDE SEQUENCE</scope>
    <source>
        <strain evidence="6">K2</strain>
    </source>
</reference>
<evidence type="ECO:0000256" key="1">
    <source>
        <dbReference type="ARBA" id="ARBA00022723"/>
    </source>
</evidence>
<evidence type="ECO:0000313" key="7">
    <source>
        <dbReference type="Proteomes" id="UP001249851"/>
    </source>
</evidence>
<keyword evidence="1 4" id="KW-0479">Metal-binding</keyword>
<feature type="domain" description="LIM zinc-binding" evidence="5">
    <location>
        <begin position="18"/>
        <end position="92"/>
    </location>
</feature>
<comment type="caution">
    <text evidence="6">The sequence shown here is derived from an EMBL/GenBank/DDBJ whole genome shotgun (WGS) entry which is preliminary data.</text>
</comment>
<dbReference type="PROSITE" id="PS00478">
    <property type="entry name" value="LIM_DOMAIN_1"/>
    <property type="match status" value="1"/>
</dbReference>
<dbReference type="AlphaFoldDB" id="A0AAD9QJA3"/>
<keyword evidence="2 4" id="KW-0862">Zinc</keyword>